<evidence type="ECO:0000256" key="1">
    <source>
        <dbReference type="SAM" id="Phobius"/>
    </source>
</evidence>
<feature type="transmembrane region" description="Helical" evidence="1">
    <location>
        <begin position="201"/>
        <end position="221"/>
    </location>
</feature>
<evidence type="ECO:0000259" key="2">
    <source>
        <dbReference type="Pfam" id="PF26371"/>
    </source>
</evidence>
<feature type="transmembrane region" description="Helical" evidence="1">
    <location>
        <begin position="135"/>
        <end position="154"/>
    </location>
</feature>
<keyword evidence="1" id="KW-0812">Transmembrane</keyword>
<name>A0ABS5KQF5_9ACTN</name>
<dbReference type="RefSeq" id="WP_212009843.1">
    <property type="nucleotide sequence ID" value="NZ_JAAFYZ010000045.1"/>
</dbReference>
<proteinExistence type="predicted"/>
<gene>
    <name evidence="3" type="ORF">KGQ19_15520</name>
</gene>
<keyword evidence="1" id="KW-1133">Transmembrane helix</keyword>
<feature type="transmembrane region" description="Helical" evidence="1">
    <location>
        <begin position="309"/>
        <end position="330"/>
    </location>
</feature>
<dbReference type="Proteomes" id="UP000730482">
    <property type="component" value="Unassembled WGS sequence"/>
</dbReference>
<comment type="caution">
    <text evidence="3">The sequence shown here is derived from an EMBL/GenBank/DDBJ whole genome shotgun (WGS) entry which is preliminary data.</text>
</comment>
<sequence>MTSAVLETPESSSTLGALRSRLGNTGTRGAIAIASVVVPTLVFAALVYQRRWMSDDGLIAVRQAHETLAGHGPNFTPFERDEVNTSVLWGWCLVVLGLLPIGLEHAATLAGGVFAVLGVGLAAAGAARFHQGRATGPILVPAGVLVIVGVDAFWDFGTSGLETGLGFFWLGASWTALVGLGPDVRRRRLFATTALFGLGELVRPDFAIVTAVFLVATWLLARPRRKDALLAVAATAAVPAVYEVFRAGYYGILVPMPGLAKEAANSDWGRGATYLNDYLSTYALWLPMLLLTLAVGYMFGKQGYDRRTVVLVAAPLAAAAIMVVYVVHVGGDYMHARMMLPATFVALCPVMLLPLTRVGGVLAAAVAVWAAGSAVKGRTPYENTNAGAYGVVNERSYEVAAFHDPHPLSGAKRVKGTDWQKAVSKALASGRRELVFSTPKGLMTVALAADKPGRIAMFAENMGMVATVLPLDDGDVIDVYGLTSPLSGHLEMADRVRAGHEKMLPLAWVLADYGDPAAVDALPYDPDATPQMIAAARQALKCGGIKDLLDSVRQPMTAGRFFDNLTGSLSRNSMRLPDDPAAAVKQFCPAAH</sequence>
<protein>
    <recommendedName>
        <fullName evidence="2">Terminal beta-(1-&gt;2)-arabinofuranosyltransferase C-terminal domain-containing protein</fullName>
    </recommendedName>
</protein>
<evidence type="ECO:0000313" key="4">
    <source>
        <dbReference type="Proteomes" id="UP000730482"/>
    </source>
</evidence>
<organism evidence="3 4">
    <name type="scientific">Catenulispora pinistramenti</name>
    <dbReference type="NCBI Taxonomy" id="2705254"/>
    <lineage>
        <taxon>Bacteria</taxon>
        <taxon>Bacillati</taxon>
        <taxon>Actinomycetota</taxon>
        <taxon>Actinomycetes</taxon>
        <taxon>Catenulisporales</taxon>
        <taxon>Catenulisporaceae</taxon>
        <taxon>Catenulispora</taxon>
    </lineage>
</organism>
<evidence type="ECO:0000313" key="3">
    <source>
        <dbReference type="EMBL" id="MBS2548273.1"/>
    </source>
</evidence>
<feature type="transmembrane region" description="Helical" evidence="1">
    <location>
        <begin position="110"/>
        <end position="129"/>
    </location>
</feature>
<feature type="domain" description="Terminal beta-(1-&gt;2)-arabinofuranosyltransferase C-terminal" evidence="2">
    <location>
        <begin position="456"/>
        <end position="584"/>
    </location>
</feature>
<feature type="transmembrane region" description="Helical" evidence="1">
    <location>
        <begin position="86"/>
        <end position="103"/>
    </location>
</feature>
<feature type="transmembrane region" description="Helical" evidence="1">
    <location>
        <begin position="342"/>
        <end position="371"/>
    </location>
</feature>
<reference evidence="3 4" key="1">
    <citation type="submission" date="2020-02" db="EMBL/GenBank/DDBJ databases">
        <title>Acidophilic actinobacteria isolated from forest soil.</title>
        <authorList>
            <person name="Golinska P."/>
        </authorList>
    </citation>
    <scope>NUCLEOTIDE SEQUENCE [LARGE SCALE GENOMIC DNA]</scope>
    <source>
        <strain evidence="3 4">NL8</strain>
    </source>
</reference>
<keyword evidence="1" id="KW-0472">Membrane</keyword>
<dbReference type="Pfam" id="PF26371">
    <property type="entry name" value="AftB_C"/>
    <property type="match status" value="1"/>
</dbReference>
<feature type="transmembrane region" description="Helical" evidence="1">
    <location>
        <begin position="29"/>
        <end position="48"/>
    </location>
</feature>
<dbReference type="EMBL" id="JAAFYZ010000045">
    <property type="protein sequence ID" value="MBS2548273.1"/>
    <property type="molecule type" value="Genomic_DNA"/>
</dbReference>
<dbReference type="InterPro" id="IPR058983">
    <property type="entry name" value="AftB_C"/>
</dbReference>
<feature type="transmembrane region" description="Helical" evidence="1">
    <location>
        <begin position="228"/>
        <end position="249"/>
    </location>
</feature>
<keyword evidence="4" id="KW-1185">Reference proteome</keyword>
<accession>A0ABS5KQF5</accession>
<feature type="transmembrane region" description="Helical" evidence="1">
    <location>
        <begin position="282"/>
        <end position="300"/>
    </location>
</feature>